<dbReference type="Proteomes" id="UP000596427">
    <property type="component" value="Chromosome"/>
</dbReference>
<sequence length="305" mass="32788">MADEQRSSRLGRGLAALIGEMGEPQAPATGRAPAGRGGPRRVPIEHVRPNPRNPRRAFLEEGLEDLTASIREKGIIQPIVVRPLKGSDSFEIVAGERRWRAAQRAALHEVPVVVLELTDREALEIAIIENVQRADLNAVEEAQGYEALMEEFKYSQNDLAKVIGKSRSHIANTLRLLKLPASVMGYLADGRLTAGHARALLACADPERMARDVVEKGLTVRDVEALSKTRAALVAPPAATGGGAAGKGKAAPERKSADVRALEKRLSDALGLTVSVEGAGEAGELKIRYASLEQLDEICRRLGLD</sequence>
<dbReference type="InterPro" id="IPR036086">
    <property type="entry name" value="ParB/Sulfiredoxin_sf"/>
</dbReference>
<evidence type="ECO:0000256" key="3">
    <source>
        <dbReference type="ARBA" id="ARBA00023125"/>
    </source>
</evidence>
<dbReference type="GO" id="GO:0007059">
    <property type="term" value="P:chromosome segregation"/>
    <property type="evidence" value="ECO:0007669"/>
    <property type="project" value="UniProtKB-KW"/>
</dbReference>
<evidence type="ECO:0000259" key="6">
    <source>
        <dbReference type="SMART" id="SM00470"/>
    </source>
</evidence>
<evidence type="ECO:0000313" key="7">
    <source>
        <dbReference type="EMBL" id="QRG08199.1"/>
    </source>
</evidence>
<feature type="domain" description="ParB-like N-terminal" evidence="6">
    <location>
        <begin position="40"/>
        <end position="131"/>
    </location>
</feature>
<dbReference type="SMART" id="SM00470">
    <property type="entry name" value="ParB"/>
    <property type="match status" value="1"/>
</dbReference>
<dbReference type="EMBL" id="CP063362">
    <property type="protein sequence ID" value="QRG08199.1"/>
    <property type="molecule type" value="Genomic_DNA"/>
</dbReference>
<dbReference type="FunFam" id="1.10.10.2830:FF:000001">
    <property type="entry name" value="Chromosome partitioning protein ParB"/>
    <property type="match status" value="1"/>
</dbReference>
<dbReference type="Gene3D" id="3.90.1530.30">
    <property type="match status" value="1"/>
</dbReference>
<comment type="similarity">
    <text evidence="1">Belongs to the ParB family.</text>
</comment>
<evidence type="ECO:0000256" key="4">
    <source>
        <dbReference type="ARBA" id="ARBA00025472"/>
    </source>
</evidence>
<dbReference type="InterPro" id="IPR041468">
    <property type="entry name" value="HTH_ParB/Spo0J"/>
</dbReference>
<name>A0A974SKF5_9HYPH</name>
<organism evidence="7 8">
    <name type="scientific">Xanthobacter dioxanivorans</name>
    <dbReference type="NCBI Taxonomy" id="2528964"/>
    <lineage>
        <taxon>Bacteria</taxon>
        <taxon>Pseudomonadati</taxon>
        <taxon>Pseudomonadota</taxon>
        <taxon>Alphaproteobacteria</taxon>
        <taxon>Hyphomicrobiales</taxon>
        <taxon>Xanthobacteraceae</taxon>
        <taxon>Xanthobacter</taxon>
    </lineage>
</organism>
<keyword evidence="3" id="KW-0238">DNA-binding</keyword>
<comment type="function">
    <text evidence="4">Involved in chromosome partition. Localize to both poles of the predivisional cell following completion of DNA replication. Binds to the DNA origin of replication.</text>
</comment>
<dbReference type="PANTHER" id="PTHR33375">
    <property type="entry name" value="CHROMOSOME-PARTITIONING PROTEIN PARB-RELATED"/>
    <property type="match status" value="1"/>
</dbReference>
<dbReference type="PANTHER" id="PTHR33375:SF1">
    <property type="entry name" value="CHROMOSOME-PARTITIONING PROTEIN PARB-RELATED"/>
    <property type="match status" value="1"/>
</dbReference>
<proteinExistence type="inferred from homology"/>
<dbReference type="FunFam" id="3.90.1530.30:FF:000001">
    <property type="entry name" value="Chromosome partitioning protein ParB"/>
    <property type="match status" value="1"/>
</dbReference>
<dbReference type="AlphaFoldDB" id="A0A974SKF5"/>
<feature type="region of interest" description="Disordered" evidence="5">
    <location>
        <begin position="237"/>
        <end position="258"/>
    </location>
</feature>
<gene>
    <name evidence="7" type="ORF">EZH22_07745</name>
</gene>
<dbReference type="Pfam" id="PF17762">
    <property type="entry name" value="HTH_ParB"/>
    <property type="match status" value="1"/>
</dbReference>
<dbReference type="KEGG" id="xdi:EZH22_07745"/>
<evidence type="ECO:0000256" key="5">
    <source>
        <dbReference type="SAM" id="MobiDB-lite"/>
    </source>
</evidence>
<keyword evidence="2" id="KW-0159">Chromosome partition</keyword>
<dbReference type="GO" id="GO:0005694">
    <property type="term" value="C:chromosome"/>
    <property type="evidence" value="ECO:0007669"/>
    <property type="project" value="TreeGrafter"/>
</dbReference>
<dbReference type="NCBIfam" id="TIGR00180">
    <property type="entry name" value="parB_part"/>
    <property type="match status" value="1"/>
</dbReference>
<protein>
    <submittedName>
        <fullName evidence="7">ParB/RepB/Spo0J family partition protein</fullName>
    </submittedName>
</protein>
<keyword evidence="8" id="KW-1185">Reference proteome</keyword>
<feature type="compositionally biased region" description="Low complexity" evidence="5">
    <location>
        <begin position="24"/>
        <end position="34"/>
    </location>
</feature>
<dbReference type="InterPro" id="IPR003115">
    <property type="entry name" value="ParB_N"/>
</dbReference>
<dbReference type="SUPFAM" id="SSF110849">
    <property type="entry name" value="ParB/Sulfiredoxin"/>
    <property type="match status" value="1"/>
</dbReference>
<dbReference type="Pfam" id="PF02195">
    <property type="entry name" value="ParB_N"/>
    <property type="match status" value="1"/>
</dbReference>
<evidence type="ECO:0000313" key="8">
    <source>
        <dbReference type="Proteomes" id="UP000596427"/>
    </source>
</evidence>
<dbReference type="InterPro" id="IPR057240">
    <property type="entry name" value="ParB_dimer_C"/>
</dbReference>
<accession>A0A974SKF5</accession>
<reference evidence="7 8" key="1">
    <citation type="submission" date="2020-10" db="EMBL/GenBank/DDBJ databases">
        <title>Degradation of 1,4-Dioxane by Xanthobacter sp. YN2, via a Novel Group-2 Soluble Di-Iron Monooxygenase.</title>
        <authorList>
            <person name="Ma F."/>
            <person name="Wang Y."/>
            <person name="Yang J."/>
            <person name="Guo H."/>
            <person name="Su D."/>
            <person name="Yu L."/>
        </authorList>
    </citation>
    <scope>NUCLEOTIDE SEQUENCE [LARGE SCALE GENOMIC DNA]</scope>
    <source>
        <strain evidence="7 8">YN2</strain>
    </source>
</reference>
<dbReference type="GO" id="GO:0003677">
    <property type="term" value="F:DNA binding"/>
    <property type="evidence" value="ECO:0007669"/>
    <property type="project" value="UniProtKB-KW"/>
</dbReference>
<dbReference type="InterPro" id="IPR004437">
    <property type="entry name" value="ParB/RepB/Spo0J"/>
</dbReference>
<dbReference type="Pfam" id="PF23552">
    <property type="entry name" value="ParB_C"/>
    <property type="match status" value="1"/>
</dbReference>
<feature type="region of interest" description="Disordered" evidence="5">
    <location>
        <begin position="1"/>
        <end position="53"/>
    </location>
</feature>
<dbReference type="GO" id="GO:0045881">
    <property type="term" value="P:positive regulation of sporulation resulting in formation of a cellular spore"/>
    <property type="evidence" value="ECO:0007669"/>
    <property type="project" value="TreeGrafter"/>
</dbReference>
<evidence type="ECO:0000256" key="1">
    <source>
        <dbReference type="ARBA" id="ARBA00006295"/>
    </source>
</evidence>
<evidence type="ECO:0000256" key="2">
    <source>
        <dbReference type="ARBA" id="ARBA00022829"/>
    </source>
</evidence>
<dbReference type="RefSeq" id="WP_203195111.1">
    <property type="nucleotide sequence ID" value="NZ_CP063362.1"/>
</dbReference>
<dbReference type="InterPro" id="IPR050336">
    <property type="entry name" value="Chromosome_partition/occlusion"/>
</dbReference>
<dbReference type="Gene3D" id="1.10.10.2830">
    <property type="match status" value="1"/>
</dbReference>